<gene>
    <name evidence="1" type="ORF">B4135_3922</name>
</gene>
<name>A0A150L9K6_9BACI</name>
<accession>A0A150L9K6</accession>
<protein>
    <submittedName>
        <fullName evidence="1">Uncharacterized protein</fullName>
    </submittedName>
</protein>
<proteinExistence type="predicted"/>
<dbReference type="AlphaFoldDB" id="A0A150L9K6"/>
<dbReference type="Proteomes" id="UP000075683">
    <property type="component" value="Unassembled WGS sequence"/>
</dbReference>
<sequence length="56" mass="6026">MGRVTGSGRLFKGIIFPFPNDGSSAKKNLRLLVRPPGSLFQRYSGFPAVFPAAFPG</sequence>
<evidence type="ECO:0000313" key="2">
    <source>
        <dbReference type="Proteomes" id="UP000075683"/>
    </source>
</evidence>
<dbReference type="EMBL" id="LQYT01000133">
    <property type="protein sequence ID" value="KYD09011.1"/>
    <property type="molecule type" value="Genomic_DNA"/>
</dbReference>
<evidence type="ECO:0000313" key="1">
    <source>
        <dbReference type="EMBL" id="KYD09011.1"/>
    </source>
</evidence>
<organism evidence="1 2">
    <name type="scientific">Caldibacillus debilis</name>
    <dbReference type="NCBI Taxonomy" id="301148"/>
    <lineage>
        <taxon>Bacteria</taxon>
        <taxon>Bacillati</taxon>
        <taxon>Bacillota</taxon>
        <taxon>Bacilli</taxon>
        <taxon>Bacillales</taxon>
        <taxon>Bacillaceae</taxon>
        <taxon>Caldibacillus</taxon>
    </lineage>
</organism>
<comment type="caution">
    <text evidence="1">The sequence shown here is derived from an EMBL/GenBank/DDBJ whole genome shotgun (WGS) entry which is preliminary data.</text>
</comment>
<reference evidence="1 2" key="1">
    <citation type="submission" date="2016-01" db="EMBL/GenBank/DDBJ databases">
        <title>Draft Genome Sequences of Seven Thermophilic Sporeformers Isolated from Foods.</title>
        <authorList>
            <person name="Berendsen E.M."/>
            <person name="Wells-Bennik M.H."/>
            <person name="Krawcyk A.O."/>
            <person name="De Jong A."/>
            <person name="Holsappel S."/>
            <person name="Eijlander R.T."/>
            <person name="Kuipers O.P."/>
        </authorList>
    </citation>
    <scope>NUCLEOTIDE SEQUENCE [LARGE SCALE GENOMIC DNA]</scope>
    <source>
        <strain evidence="1 2">B4135</strain>
    </source>
</reference>